<sequence length="51" mass="5338">ETVVAGTAEVVERALRRYADAGATELIVSLIGDPQEQVRTLDVVAALRSAG</sequence>
<dbReference type="AlphaFoldDB" id="A0A4S5B4Z7"/>
<dbReference type="SUPFAM" id="SSF51679">
    <property type="entry name" value="Bacterial luciferase-like"/>
    <property type="match status" value="1"/>
</dbReference>
<dbReference type="GO" id="GO:0016705">
    <property type="term" value="F:oxidoreductase activity, acting on paired donors, with incorporation or reduction of molecular oxygen"/>
    <property type="evidence" value="ECO:0007669"/>
    <property type="project" value="InterPro"/>
</dbReference>
<proteinExistence type="predicted"/>
<dbReference type="EMBL" id="SSXH01001132">
    <property type="protein sequence ID" value="THJ24682.1"/>
    <property type="molecule type" value="Genomic_DNA"/>
</dbReference>
<keyword evidence="2" id="KW-1185">Reference proteome</keyword>
<dbReference type="Proteomes" id="UP000305282">
    <property type="component" value="Unassembled WGS sequence"/>
</dbReference>
<comment type="caution">
    <text evidence="1">The sequence shown here is derived from an EMBL/GenBank/DDBJ whole genome shotgun (WGS) entry which is preliminary data.</text>
</comment>
<reference evidence="1 2" key="1">
    <citation type="submission" date="2019-04" db="EMBL/GenBank/DDBJ databases">
        <title>Draft genome sequences for three unisolated Alnus-infective Frankia Sp+ strains, AgTrS, AiOr and AvVan, the first sequenced Frankia strains able to sporulate in-planta.</title>
        <authorList>
            <person name="Bethencourt L."/>
            <person name="Vautrin F."/>
            <person name="Taib N."/>
            <person name="Dubost A."/>
            <person name="Castro-Garcia L."/>
            <person name="Imbaud O."/>
            <person name="Abrouk D."/>
            <person name="Fournier P."/>
            <person name="Briolay J."/>
            <person name="Nguyen A."/>
            <person name="Normand P."/>
            <person name="Fernandez M.P."/>
            <person name="Brochier-Armanet C."/>
            <person name="Herrera-Belaroussi A."/>
        </authorList>
    </citation>
    <scope>NUCLEOTIDE SEQUENCE [LARGE SCALE GENOMIC DNA]</scope>
    <source>
        <strain evidence="1 2">AvVan</strain>
    </source>
</reference>
<dbReference type="InterPro" id="IPR036661">
    <property type="entry name" value="Luciferase-like_sf"/>
</dbReference>
<evidence type="ECO:0000313" key="1">
    <source>
        <dbReference type="EMBL" id="THJ24682.1"/>
    </source>
</evidence>
<feature type="non-terminal residue" evidence="1">
    <location>
        <position position="1"/>
    </location>
</feature>
<evidence type="ECO:0000313" key="2">
    <source>
        <dbReference type="Proteomes" id="UP000305282"/>
    </source>
</evidence>
<protein>
    <submittedName>
        <fullName evidence="1">LLM class F420-dependent oxidoreductase</fullName>
    </submittedName>
</protein>
<organism evidence="1 2">
    <name type="scientific">Candidatus Frankia alpina</name>
    <dbReference type="NCBI Taxonomy" id="2699483"/>
    <lineage>
        <taxon>Bacteria</taxon>
        <taxon>Bacillati</taxon>
        <taxon>Actinomycetota</taxon>
        <taxon>Actinomycetes</taxon>
        <taxon>Frankiales</taxon>
        <taxon>Frankiaceae</taxon>
        <taxon>Frankia</taxon>
    </lineage>
</organism>
<name>A0A4S5B4Z7_9ACTN</name>
<accession>A0A4S5B4Z7</accession>
<gene>
    <name evidence="1" type="ORF">E7Y31_23600</name>
</gene>